<sequence>MLRNGLPPFQSFETGFKIAVYVYEGGGENPLEGTPPQYEQLYKLCWDENHEKRSNIISILETLTGINIK</sequence>
<accession>A0A8H4EJN9</accession>
<name>A0A8H4EJN9_GIGMA</name>
<dbReference type="OrthoDB" id="2377483at2759"/>
<dbReference type="SUPFAM" id="SSF56112">
    <property type="entry name" value="Protein kinase-like (PK-like)"/>
    <property type="match status" value="1"/>
</dbReference>
<gene>
    <name evidence="1" type="ORF">F8M41_020385</name>
</gene>
<keyword evidence="2" id="KW-1185">Reference proteome</keyword>
<protein>
    <submittedName>
        <fullName evidence="1">Kinase-like protein</fullName>
    </submittedName>
</protein>
<evidence type="ECO:0000313" key="2">
    <source>
        <dbReference type="Proteomes" id="UP000439903"/>
    </source>
</evidence>
<dbReference type="AlphaFoldDB" id="A0A8H4EJN9"/>
<keyword evidence="1" id="KW-0418">Kinase</keyword>
<dbReference type="Proteomes" id="UP000439903">
    <property type="component" value="Unassembled WGS sequence"/>
</dbReference>
<evidence type="ECO:0000313" key="1">
    <source>
        <dbReference type="EMBL" id="KAF0499950.1"/>
    </source>
</evidence>
<dbReference type="GO" id="GO:0016301">
    <property type="term" value="F:kinase activity"/>
    <property type="evidence" value="ECO:0007669"/>
    <property type="project" value="UniProtKB-KW"/>
</dbReference>
<dbReference type="InterPro" id="IPR011009">
    <property type="entry name" value="Kinase-like_dom_sf"/>
</dbReference>
<comment type="caution">
    <text evidence="1">The sequence shown here is derived from an EMBL/GenBank/DDBJ whole genome shotgun (WGS) entry which is preliminary data.</text>
</comment>
<reference evidence="1 2" key="1">
    <citation type="journal article" date="2019" name="Environ. Microbiol.">
        <title>At the nexus of three kingdoms: the genome of the mycorrhizal fungus Gigaspora margarita provides insights into plant, endobacterial and fungal interactions.</title>
        <authorList>
            <person name="Venice F."/>
            <person name="Ghignone S."/>
            <person name="Salvioli di Fossalunga A."/>
            <person name="Amselem J."/>
            <person name="Novero M."/>
            <person name="Xianan X."/>
            <person name="Sedzielewska Toro K."/>
            <person name="Morin E."/>
            <person name="Lipzen A."/>
            <person name="Grigoriev I.V."/>
            <person name="Henrissat B."/>
            <person name="Martin F.M."/>
            <person name="Bonfante P."/>
        </authorList>
    </citation>
    <scope>NUCLEOTIDE SEQUENCE [LARGE SCALE GENOMIC DNA]</scope>
    <source>
        <strain evidence="1 2">BEG34</strain>
    </source>
</reference>
<keyword evidence="1" id="KW-0808">Transferase</keyword>
<dbReference type="EMBL" id="WTPW01000559">
    <property type="protein sequence ID" value="KAF0499950.1"/>
    <property type="molecule type" value="Genomic_DNA"/>
</dbReference>
<proteinExistence type="predicted"/>
<organism evidence="1 2">
    <name type="scientific">Gigaspora margarita</name>
    <dbReference type="NCBI Taxonomy" id="4874"/>
    <lineage>
        <taxon>Eukaryota</taxon>
        <taxon>Fungi</taxon>
        <taxon>Fungi incertae sedis</taxon>
        <taxon>Mucoromycota</taxon>
        <taxon>Glomeromycotina</taxon>
        <taxon>Glomeromycetes</taxon>
        <taxon>Diversisporales</taxon>
        <taxon>Gigasporaceae</taxon>
        <taxon>Gigaspora</taxon>
    </lineage>
</organism>